<dbReference type="InterPro" id="IPR007527">
    <property type="entry name" value="Znf_SWIM"/>
</dbReference>
<keyword evidence="2 4" id="KW-0863">Zinc-finger</keyword>
<dbReference type="Pfam" id="PF04434">
    <property type="entry name" value="SWIM"/>
    <property type="match status" value="1"/>
</dbReference>
<evidence type="ECO:0000256" key="4">
    <source>
        <dbReference type="PROSITE-ProRule" id="PRU00047"/>
    </source>
</evidence>
<protein>
    <recommendedName>
        <fullName evidence="9">SWIM-type domain-containing protein</fullName>
    </recommendedName>
</protein>
<feature type="domain" description="CCHC-type" evidence="6">
    <location>
        <begin position="804"/>
        <end position="821"/>
    </location>
</feature>
<dbReference type="InterPro" id="IPR001878">
    <property type="entry name" value="Znf_CCHC"/>
</dbReference>
<organism evidence="8">
    <name type="scientific">Brassica campestris</name>
    <name type="common">Field mustard</name>
    <dbReference type="NCBI Taxonomy" id="3711"/>
    <lineage>
        <taxon>Eukaryota</taxon>
        <taxon>Viridiplantae</taxon>
        <taxon>Streptophyta</taxon>
        <taxon>Embryophyta</taxon>
        <taxon>Tracheophyta</taxon>
        <taxon>Spermatophyta</taxon>
        <taxon>Magnoliopsida</taxon>
        <taxon>eudicotyledons</taxon>
        <taxon>Gunneridae</taxon>
        <taxon>Pentapetalae</taxon>
        <taxon>rosids</taxon>
        <taxon>malvids</taxon>
        <taxon>Brassicales</taxon>
        <taxon>Brassicaceae</taxon>
        <taxon>Brassiceae</taxon>
        <taxon>Brassica</taxon>
    </lineage>
</organism>
<dbReference type="InterPro" id="IPR018289">
    <property type="entry name" value="MULE_transposase_dom"/>
</dbReference>
<feature type="compositionally biased region" description="Basic residues" evidence="5">
    <location>
        <begin position="804"/>
        <end position="814"/>
    </location>
</feature>
<accession>A0A397L614</accession>
<feature type="region of interest" description="Disordered" evidence="5">
    <location>
        <begin position="793"/>
        <end position="823"/>
    </location>
</feature>
<evidence type="ECO:0000256" key="2">
    <source>
        <dbReference type="ARBA" id="ARBA00022771"/>
    </source>
</evidence>
<sequence length="823" mass="92007">MKLSYQYPEWLLEDDDDLDMPQHITDDDEVSVFIEMRRSIEEVPLYVTIGRHTLAVMQIEEAKGGQPSQPVRVPDADDEAIIEEQMHEFAISETPLTIPQTNRDANMPIIRLRSPASGAKDKGKKPIVAEEDSDSDSDSDDDIVVPVLRPSVEDTLEKGRAVRRKLIFGIPGITDNAVDGGEDETESSGENMEATSTEEGIHYGRFDQALHDMLNDPNTPTLLGRDAPPVYNDRETSGVDSALSDFVYEGDEMFVGHVFKSKTACKIKLAIHAINRKFHFKTTRSSPDFMVVECVGHACPWRVYAAKLDESGNFQIRQAQLSHTCTVDERRNYHKLATTQVIGEILQSRFVGIKRGPSAAGIQKILLDELNVNVSYWKAWRARELAMEHAMGTMVGSYALLPTYLALLQASNEGTICYLEHKNDAEGGSRFKYCFVAYGASVSGYPSMRKVVVVDGTSLKGKYGGCLLSAVAQDANFQIFPLAFGVVDSENDSAWEWFFHKLSTFVHDSPALVFISDRHASIYTGLRRVYTEAEHAACAVHLWRNVNATYKPKRVANLMSAAARAFTITEFNKKFIEIQKISSACAAYLVDIGFEHWTRAHFKGHRYNIMDSNIAESWNAVLKEAREYPLITMFEYIRTTVMSWFAMRRARANREMGTLTPNVRKLVEENFNFSTALAVRDIADLEFQVQDPNGECFTVKLGAASCSCREYDLIGIPCIHALAASTKIGFPSDALVAPYYHVPTWRESFAGKIYPVPSVGGLEIGSGTTTDLLPPEVRRPPGRPRKIRILSRGEFKKSGQSSTRRCRRCGRTGHNKASCRNPI</sequence>
<feature type="compositionally biased region" description="Acidic residues" evidence="5">
    <location>
        <begin position="129"/>
        <end position="143"/>
    </location>
</feature>
<feature type="region of interest" description="Disordered" evidence="5">
    <location>
        <begin position="214"/>
        <end position="236"/>
    </location>
</feature>
<evidence type="ECO:0008006" key="9">
    <source>
        <dbReference type="Google" id="ProtNLM"/>
    </source>
</evidence>
<feature type="domain" description="SWIM-type" evidence="7">
    <location>
        <begin position="697"/>
        <end position="729"/>
    </location>
</feature>
<feature type="region of interest" description="Disordered" evidence="5">
    <location>
        <begin position="173"/>
        <end position="195"/>
    </location>
</feature>
<dbReference type="InterPro" id="IPR006564">
    <property type="entry name" value="Znf_PMZ"/>
</dbReference>
<reference evidence="8" key="1">
    <citation type="submission" date="2018-06" db="EMBL/GenBank/DDBJ databases">
        <title>WGS assembly of Brassica rapa FPsc.</title>
        <authorList>
            <person name="Bowman J."/>
            <person name="Kohchi T."/>
            <person name="Yamato K."/>
            <person name="Jenkins J."/>
            <person name="Shu S."/>
            <person name="Ishizaki K."/>
            <person name="Yamaoka S."/>
            <person name="Nishihama R."/>
            <person name="Nakamura Y."/>
            <person name="Berger F."/>
            <person name="Adam C."/>
            <person name="Aki S."/>
            <person name="Althoff F."/>
            <person name="Araki T."/>
            <person name="Arteaga-Vazquez M."/>
            <person name="Balasubrmanian S."/>
            <person name="Bauer D."/>
            <person name="Boehm C."/>
            <person name="Briginshaw L."/>
            <person name="Caballero-Perez J."/>
            <person name="Catarino B."/>
            <person name="Chen F."/>
            <person name="Chiyoda S."/>
            <person name="Chovatia M."/>
            <person name="Davies K."/>
            <person name="Delmans M."/>
            <person name="Demura T."/>
            <person name="Dierschke T."/>
            <person name="Dolan L."/>
            <person name="Dorantes-Acosta A."/>
            <person name="Eklund D."/>
            <person name="Florent S."/>
            <person name="Flores-Sandoval E."/>
            <person name="Fujiyama A."/>
            <person name="Fukuzawa H."/>
            <person name="Galik B."/>
            <person name="Grimanelli D."/>
            <person name="Grimwood J."/>
            <person name="Grossniklaus U."/>
            <person name="Hamada T."/>
            <person name="Haseloff J."/>
            <person name="Hetherington A."/>
            <person name="Higo A."/>
            <person name="Hirakawa Y."/>
            <person name="Hundley H."/>
            <person name="Ikeda Y."/>
            <person name="Inoue K."/>
            <person name="Inoue S."/>
            <person name="Ishida S."/>
            <person name="Jia Q."/>
            <person name="Kakita M."/>
            <person name="Kanazawa T."/>
            <person name="Kawai Y."/>
            <person name="Kawashima T."/>
            <person name="Kennedy M."/>
            <person name="Kinose K."/>
            <person name="Kinoshita T."/>
            <person name="Kohara Y."/>
            <person name="Koide E."/>
            <person name="Komatsu K."/>
            <person name="Kopischke S."/>
            <person name="Kubo M."/>
            <person name="Kyozuka J."/>
            <person name="Lagercrantz U."/>
            <person name="Lin S."/>
            <person name="Lindquist E."/>
            <person name="Lipzen A."/>
            <person name="Lu C."/>
            <person name="Luna E."/>
            <person name="Martienssen R."/>
            <person name="Minamino N."/>
            <person name="Mizutani M."/>
            <person name="Mizutani M."/>
            <person name="Mochizuki N."/>
            <person name="Monte I."/>
            <person name="Mosher R."/>
            <person name="Nagasaki H."/>
            <person name="Nakagami H."/>
            <person name="Naramoto S."/>
            <person name="Nishitani K."/>
            <person name="Ohtani M."/>
            <person name="Okamoto T."/>
            <person name="Okumura M."/>
            <person name="Phillips J."/>
            <person name="Pollak B."/>
            <person name="Reinders A."/>
            <person name="Roevekamp M."/>
            <person name="Sano R."/>
            <person name="Sawa S."/>
            <person name="Schmid M."/>
            <person name="Shirakawa M."/>
            <person name="Solano R."/>
            <person name="Spunde A."/>
            <person name="Suetsugu N."/>
            <person name="Sugano S."/>
            <person name="Sugiyama A."/>
            <person name="Sun R."/>
            <person name="Suzuki Y."/>
            <person name="Takenaka M."/>
            <person name="Takezawa D."/>
            <person name="Tomogane H."/>
            <person name="Tsuzuki M."/>
            <person name="Ueda T."/>
            <person name="Umeda M."/>
            <person name="Ward J."/>
            <person name="Watanabe Y."/>
            <person name="Yazaki K."/>
            <person name="Yokoyama R."/>
            <person name="Yoshitake Y."/>
            <person name="Yotsui I."/>
            <person name="Zachgo S."/>
            <person name="Schmutz J."/>
        </authorList>
    </citation>
    <scope>NUCLEOTIDE SEQUENCE [LARGE SCALE GENOMIC DNA]</scope>
</reference>
<dbReference type="SMART" id="SM00575">
    <property type="entry name" value="ZnF_PMZ"/>
    <property type="match status" value="1"/>
</dbReference>
<dbReference type="Proteomes" id="UP000264353">
    <property type="component" value="Unassembled WGS sequence"/>
</dbReference>
<evidence type="ECO:0000256" key="3">
    <source>
        <dbReference type="ARBA" id="ARBA00022833"/>
    </source>
</evidence>
<dbReference type="Pfam" id="PF10551">
    <property type="entry name" value="MULE"/>
    <property type="match status" value="1"/>
</dbReference>
<dbReference type="GO" id="GO:0003676">
    <property type="term" value="F:nucleic acid binding"/>
    <property type="evidence" value="ECO:0007669"/>
    <property type="project" value="InterPro"/>
</dbReference>
<evidence type="ECO:0000313" key="8">
    <source>
        <dbReference type="EMBL" id="RIA04244.1"/>
    </source>
</evidence>
<dbReference type="EMBL" id="KZ867830">
    <property type="protein sequence ID" value="RIA04244.1"/>
    <property type="molecule type" value="Genomic_DNA"/>
</dbReference>
<dbReference type="InterPro" id="IPR004332">
    <property type="entry name" value="Transposase_MuDR"/>
</dbReference>
<dbReference type="PROSITE" id="PS50966">
    <property type="entry name" value="ZF_SWIM"/>
    <property type="match status" value="1"/>
</dbReference>
<dbReference type="Pfam" id="PF03108">
    <property type="entry name" value="DBD_Tnp_Mut"/>
    <property type="match status" value="1"/>
</dbReference>
<evidence type="ECO:0000259" key="6">
    <source>
        <dbReference type="PROSITE" id="PS50158"/>
    </source>
</evidence>
<evidence type="ECO:0000259" key="7">
    <source>
        <dbReference type="PROSITE" id="PS50966"/>
    </source>
</evidence>
<dbReference type="GO" id="GO:0008270">
    <property type="term" value="F:zinc ion binding"/>
    <property type="evidence" value="ECO:0007669"/>
    <property type="project" value="UniProtKB-KW"/>
</dbReference>
<proteinExistence type="predicted"/>
<gene>
    <name evidence="8" type="ORF">BRARA_K01534</name>
</gene>
<name>A0A397L614_BRACM</name>
<dbReference type="PANTHER" id="PTHR31973">
    <property type="entry name" value="POLYPROTEIN, PUTATIVE-RELATED"/>
    <property type="match status" value="1"/>
</dbReference>
<dbReference type="PROSITE" id="PS50158">
    <property type="entry name" value="ZF_CCHC"/>
    <property type="match status" value="1"/>
</dbReference>
<dbReference type="PANTHER" id="PTHR31973:SF113">
    <property type="entry name" value="PROTEIN FAR1-RELATED SEQUENCE 5-LIKE"/>
    <property type="match status" value="1"/>
</dbReference>
<keyword evidence="1" id="KW-0479">Metal-binding</keyword>
<keyword evidence="3" id="KW-0862">Zinc</keyword>
<dbReference type="AlphaFoldDB" id="A0A397L614"/>
<evidence type="ECO:0000256" key="1">
    <source>
        <dbReference type="ARBA" id="ARBA00022723"/>
    </source>
</evidence>
<feature type="region of interest" description="Disordered" evidence="5">
    <location>
        <begin position="112"/>
        <end position="144"/>
    </location>
</feature>
<evidence type="ECO:0000256" key="5">
    <source>
        <dbReference type="SAM" id="MobiDB-lite"/>
    </source>
</evidence>